<evidence type="ECO:0000256" key="6">
    <source>
        <dbReference type="ARBA" id="ARBA00023316"/>
    </source>
</evidence>
<protein>
    <submittedName>
        <fullName evidence="11">Piccolo protein</fullName>
    </submittedName>
</protein>
<dbReference type="STRING" id="52.CMC5_019690"/>
<accession>A0A0K1EAB8</accession>
<dbReference type="Pfam" id="PF03734">
    <property type="entry name" value="YkuD"/>
    <property type="match status" value="1"/>
</dbReference>
<dbReference type="InterPro" id="IPR038063">
    <property type="entry name" value="Transpep_catalytic_dom"/>
</dbReference>
<dbReference type="AlphaFoldDB" id="A0A0K1EAB8"/>
<keyword evidence="4 7" id="KW-0133">Cell shape</keyword>
<sequence length="569" mass="60111">MSLRSVVVLLPFVPAFACGSALEGEGGAVAPRTARVAKVEPAGATEGAAVEGVRGAVASSSQAGERSSDVGGGAGGAAERTGDEATSAGHQATPRSEEREASTGTPAAAPVDDRPRLTSQGYVTWIWPTPARGDKYLGYVRNGGSVALRSTEAVRGQGCPGGYLPVEPRGYVCVDRTVTLAPASRSVAIAEATQGKVGAFPYRYALSNGAPMYNRIPSRAEQARFEAKFGKVGSFRPLPKTLSGHEALAVVEPIPATDGLPEFLSGGQGLSDRMGLVRQDIPLGSMVSFTRVFEAEGRAWLMSADNTLVPADRVRPFKPSTFQGVRLGGEVKLPIAWFRKEARPRWRATAGGGLEAAGGSFEVRTFVQLTGQRVERGGRVFLETRERDAGGAALFVAEDDATVVEAREKLPGGVAEGQKWIHVRVTQGTLTAYVGNTPVFATLMSPGAGGVSVPGRDPVKDSTTPRGTFYVTFKDRAATMSPEKGENRSFWIADVPHTQYFNPPFALHAAYWHERFGEPTSAGCVNVSPIDAEWLFGWSDPQVPEGWQGVTGAGATKENGPTTAIVVHR</sequence>
<dbReference type="CDD" id="cd16913">
    <property type="entry name" value="YkuD_like"/>
    <property type="match status" value="1"/>
</dbReference>
<keyword evidence="5 7" id="KW-0573">Peptidoglycan synthesis</keyword>
<feature type="signal peptide" evidence="9">
    <location>
        <begin position="1"/>
        <end position="17"/>
    </location>
</feature>
<organism evidence="11 12">
    <name type="scientific">Chondromyces crocatus</name>
    <dbReference type="NCBI Taxonomy" id="52"/>
    <lineage>
        <taxon>Bacteria</taxon>
        <taxon>Pseudomonadati</taxon>
        <taxon>Myxococcota</taxon>
        <taxon>Polyangia</taxon>
        <taxon>Polyangiales</taxon>
        <taxon>Polyangiaceae</taxon>
        <taxon>Chondromyces</taxon>
    </lineage>
</organism>
<dbReference type="PANTHER" id="PTHR30582">
    <property type="entry name" value="L,D-TRANSPEPTIDASE"/>
    <property type="match status" value="1"/>
</dbReference>
<dbReference type="InterPro" id="IPR005490">
    <property type="entry name" value="LD_TPept_cat_dom"/>
</dbReference>
<evidence type="ECO:0000256" key="9">
    <source>
        <dbReference type="SAM" id="SignalP"/>
    </source>
</evidence>
<dbReference type="EMBL" id="CP012159">
    <property type="protein sequence ID" value="AKT37826.1"/>
    <property type="molecule type" value="Genomic_DNA"/>
</dbReference>
<dbReference type="PANTHER" id="PTHR30582:SF2">
    <property type="entry name" value="L,D-TRANSPEPTIDASE YCIB-RELATED"/>
    <property type="match status" value="1"/>
</dbReference>
<evidence type="ECO:0000259" key="10">
    <source>
        <dbReference type="PROSITE" id="PS52029"/>
    </source>
</evidence>
<dbReference type="RefSeq" id="WP_050430141.1">
    <property type="nucleotide sequence ID" value="NZ_CP012159.1"/>
</dbReference>
<evidence type="ECO:0000256" key="4">
    <source>
        <dbReference type="ARBA" id="ARBA00022960"/>
    </source>
</evidence>
<keyword evidence="12" id="KW-1185">Reference proteome</keyword>
<evidence type="ECO:0000313" key="11">
    <source>
        <dbReference type="EMBL" id="AKT37826.1"/>
    </source>
</evidence>
<name>A0A0K1EAB8_CHOCO</name>
<dbReference type="GO" id="GO:0005576">
    <property type="term" value="C:extracellular region"/>
    <property type="evidence" value="ECO:0007669"/>
    <property type="project" value="TreeGrafter"/>
</dbReference>
<evidence type="ECO:0000256" key="2">
    <source>
        <dbReference type="ARBA" id="ARBA00005992"/>
    </source>
</evidence>
<comment type="similarity">
    <text evidence="2">Belongs to the YkuD family.</text>
</comment>
<keyword evidence="9" id="KW-0732">Signal</keyword>
<feature type="region of interest" description="Disordered" evidence="8">
    <location>
        <begin position="53"/>
        <end position="115"/>
    </location>
</feature>
<comment type="pathway">
    <text evidence="1 7">Cell wall biogenesis; peptidoglycan biosynthesis.</text>
</comment>
<keyword evidence="3" id="KW-0808">Transferase</keyword>
<feature type="active site" description="Nucleophile" evidence="7">
    <location>
        <position position="524"/>
    </location>
</feature>
<keyword evidence="6 7" id="KW-0961">Cell wall biogenesis/degradation</keyword>
<dbReference type="InterPro" id="IPR050979">
    <property type="entry name" value="LD-transpeptidase"/>
</dbReference>
<evidence type="ECO:0000256" key="8">
    <source>
        <dbReference type="SAM" id="MobiDB-lite"/>
    </source>
</evidence>
<dbReference type="KEGG" id="ccro:CMC5_019690"/>
<evidence type="ECO:0000256" key="3">
    <source>
        <dbReference type="ARBA" id="ARBA00022679"/>
    </source>
</evidence>
<dbReference type="GO" id="GO:0018104">
    <property type="term" value="P:peptidoglycan-protein cross-linking"/>
    <property type="evidence" value="ECO:0007669"/>
    <property type="project" value="TreeGrafter"/>
</dbReference>
<feature type="chain" id="PRO_5005459152" evidence="9">
    <location>
        <begin position="18"/>
        <end position="569"/>
    </location>
</feature>
<feature type="active site" description="Proton donor/acceptor" evidence="7">
    <location>
        <position position="508"/>
    </location>
</feature>
<dbReference type="GO" id="GO:0016740">
    <property type="term" value="F:transferase activity"/>
    <property type="evidence" value="ECO:0007669"/>
    <property type="project" value="UniProtKB-KW"/>
</dbReference>
<evidence type="ECO:0000256" key="1">
    <source>
        <dbReference type="ARBA" id="ARBA00004752"/>
    </source>
</evidence>
<dbReference type="UniPathway" id="UPA00219"/>
<dbReference type="GO" id="GO:0008360">
    <property type="term" value="P:regulation of cell shape"/>
    <property type="evidence" value="ECO:0007669"/>
    <property type="project" value="UniProtKB-UniRule"/>
</dbReference>
<dbReference type="GO" id="GO:0071972">
    <property type="term" value="F:peptidoglycan L,D-transpeptidase activity"/>
    <property type="evidence" value="ECO:0007669"/>
    <property type="project" value="TreeGrafter"/>
</dbReference>
<dbReference type="Proteomes" id="UP000067626">
    <property type="component" value="Chromosome"/>
</dbReference>
<feature type="domain" description="L,D-TPase catalytic" evidence="10">
    <location>
        <begin position="419"/>
        <end position="566"/>
    </location>
</feature>
<evidence type="ECO:0000256" key="5">
    <source>
        <dbReference type="ARBA" id="ARBA00022984"/>
    </source>
</evidence>
<dbReference type="GO" id="GO:0071555">
    <property type="term" value="P:cell wall organization"/>
    <property type="evidence" value="ECO:0007669"/>
    <property type="project" value="UniProtKB-UniRule"/>
</dbReference>
<dbReference type="PROSITE" id="PS52029">
    <property type="entry name" value="LD_TPASE"/>
    <property type="match status" value="1"/>
</dbReference>
<evidence type="ECO:0000256" key="7">
    <source>
        <dbReference type="PROSITE-ProRule" id="PRU01373"/>
    </source>
</evidence>
<evidence type="ECO:0000313" key="12">
    <source>
        <dbReference type="Proteomes" id="UP000067626"/>
    </source>
</evidence>
<gene>
    <name evidence="11" type="ORF">CMC5_019690</name>
</gene>
<reference evidence="11 12" key="1">
    <citation type="submission" date="2015-07" db="EMBL/GenBank/DDBJ databases">
        <title>Genome analysis of myxobacterium Chondromyces crocatus Cm c5 reveals a high potential for natural compound synthesis and the genetic basis for the loss of fruiting body formation.</title>
        <authorList>
            <person name="Zaburannyi N."/>
            <person name="Bunk B."/>
            <person name="Maier J."/>
            <person name="Overmann J."/>
            <person name="Mueller R."/>
        </authorList>
    </citation>
    <scope>NUCLEOTIDE SEQUENCE [LARGE SCALE GENOMIC DNA]</scope>
    <source>
        <strain evidence="11 12">Cm c5</strain>
    </source>
</reference>
<dbReference type="Gene3D" id="2.40.440.10">
    <property type="entry name" value="L,D-transpeptidase catalytic domain-like"/>
    <property type="match status" value="1"/>
</dbReference>
<dbReference type="SUPFAM" id="SSF141523">
    <property type="entry name" value="L,D-transpeptidase catalytic domain-like"/>
    <property type="match status" value="1"/>
</dbReference>
<proteinExistence type="inferred from homology"/>